<keyword evidence="1" id="KW-0472">Membrane</keyword>
<evidence type="ECO:0000313" key="3">
    <source>
        <dbReference type="Proteomes" id="UP000593765"/>
    </source>
</evidence>
<organism evidence="2 3">
    <name type="scientific">Humisphaera borealis</name>
    <dbReference type="NCBI Taxonomy" id="2807512"/>
    <lineage>
        <taxon>Bacteria</taxon>
        <taxon>Pseudomonadati</taxon>
        <taxon>Planctomycetota</taxon>
        <taxon>Phycisphaerae</taxon>
        <taxon>Tepidisphaerales</taxon>
        <taxon>Tepidisphaeraceae</taxon>
        <taxon>Humisphaera</taxon>
    </lineage>
</organism>
<dbReference type="AlphaFoldDB" id="A0A7M2WW69"/>
<proteinExistence type="predicted"/>
<dbReference type="RefSeq" id="WP_206292611.1">
    <property type="nucleotide sequence ID" value="NZ_CP063458.1"/>
</dbReference>
<dbReference type="KEGG" id="hbs:IPV69_25790"/>
<dbReference type="EMBL" id="CP063458">
    <property type="protein sequence ID" value="QOV89564.1"/>
    <property type="molecule type" value="Genomic_DNA"/>
</dbReference>
<gene>
    <name evidence="2" type="ORF">IPV69_25790</name>
</gene>
<evidence type="ECO:0000256" key="1">
    <source>
        <dbReference type="SAM" id="Phobius"/>
    </source>
</evidence>
<protein>
    <recommendedName>
        <fullName evidence="4">Zinc-finger domain-containing protein</fullName>
    </recommendedName>
</protein>
<name>A0A7M2WW69_9BACT</name>
<keyword evidence="1" id="KW-0812">Transmembrane</keyword>
<evidence type="ECO:0000313" key="2">
    <source>
        <dbReference type="EMBL" id="QOV89564.1"/>
    </source>
</evidence>
<keyword evidence="1" id="KW-1133">Transmembrane helix</keyword>
<feature type="transmembrane region" description="Helical" evidence="1">
    <location>
        <begin position="78"/>
        <end position="99"/>
    </location>
</feature>
<accession>A0A7M2WW69</accession>
<keyword evidence="3" id="KW-1185">Reference proteome</keyword>
<dbReference type="Proteomes" id="UP000593765">
    <property type="component" value="Chromosome"/>
</dbReference>
<reference evidence="2 3" key="1">
    <citation type="submission" date="2020-10" db="EMBL/GenBank/DDBJ databases">
        <title>Wide distribution of Phycisphaera-like planctomycetes from WD2101 soil group in peatlands and genome analysis of the first cultivated representative.</title>
        <authorList>
            <person name="Dedysh S.N."/>
            <person name="Beletsky A.V."/>
            <person name="Ivanova A."/>
            <person name="Kulichevskaya I.S."/>
            <person name="Suzina N.E."/>
            <person name="Philippov D.A."/>
            <person name="Rakitin A.L."/>
            <person name="Mardanov A.V."/>
            <person name="Ravin N.V."/>
        </authorList>
    </citation>
    <scope>NUCLEOTIDE SEQUENCE [LARGE SCALE GENOMIC DNA]</scope>
    <source>
        <strain evidence="2 3">M1803</strain>
    </source>
</reference>
<sequence length="321" mass="35291">MKDDRLDDLIDAHLNHAMDDDQRQELEDRLLNSSSARERFWVLAQTHALLHEGLQQDVSTIDHKPAVASRFARLKWPAFSTAAGIVLGLLFGMLTWAIASPGAVATESQLLTLVDGSFETLIGRLPSGFPRALGIWSGDEAETVRADSVRTKHGSQLLRFVRAEGDEAVPNSPATSCDVFQLVDLRGLSGTLGESEATLELSAWFLDARPIQGDSIRMSCRLFVFAGDHRSLHAQWPLVLKEALASGTDSFDSRGGTPQDWRSLTVKAVLPPNADFAVVQFVAGKSPTRQDKPSEFGEQYLDDVRLTVKTQPRLPVRHSQP</sequence>
<evidence type="ECO:0008006" key="4">
    <source>
        <dbReference type="Google" id="ProtNLM"/>
    </source>
</evidence>